<name>H1VKS4_COLHI</name>
<protein>
    <submittedName>
        <fullName evidence="2">Uncharacterized protein</fullName>
    </submittedName>
</protein>
<evidence type="ECO:0000313" key="2">
    <source>
        <dbReference type="EMBL" id="CCF40827.1"/>
    </source>
</evidence>
<accession>H1VKS4</accession>
<feature type="compositionally biased region" description="Basic and acidic residues" evidence="1">
    <location>
        <begin position="1"/>
        <end position="15"/>
    </location>
</feature>
<dbReference type="HOGENOM" id="CLU_2831077_0_0_1"/>
<evidence type="ECO:0000256" key="1">
    <source>
        <dbReference type="SAM" id="MobiDB-lite"/>
    </source>
</evidence>
<gene>
    <name evidence="2" type="ORF">CH063_11295</name>
</gene>
<reference evidence="3" key="1">
    <citation type="journal article" date="2012" name="Nat. Genet.">
        <title>Lifestyle transitions in plant pathogenic Colletotrichum fungi deciphered by genome and transcriptome analyses.</title>
        <authorList>
            <person name="O'Connell R.J."/>
            <person name="Thon M.R."/>
            <person name="Hacquard S."/>
            <person name="Amyotte S.G."/>
            <person name="Kleemann J."/>
            <person name="Torres M.F."/>
            <person name="Damm U."/>
            <person name="Buiate E.A."/>
            <person name="Epstein L."/>
            <person name="Alkan N."/>
            <person name="Altmueller J."/>
            <person name="Alvarado-Balderrama L."/>
            <person name="Bauser C.A."/>
            <person name="Becker C."/>
            <person name="Birren B.W."/>
            <person name="Chen Z."/>
            <person name="Choi J."/>
            <person name="Crouch J.A."/>
            <person name="Duvick J.P."/>
            <person name="Farman M.A."/>
            <person name="Gan P."/>
            <person name="Heiman D."/>
            <person name="Henrissat B."/>
            <person name="Howard R.J."/>
            <person name="Kabbage M."/>
            <person name="Koch C."/>
            <person name="Kracher B."/>
            <person name="Kubo Y."/>
            <person name="Law A.D."/>
            <person name="Lebrun M.-H."/>
            <person name="Lee Y.-H."/>
            <person name="Miyara I."/>
            <person name="Moore N."/>
            <person name="Neumann U."/>
            <person name="Nordstroem K."/>
            <person name="Panaccione D.G."/>
            <person name="Panstruga R."/>
            <person name="Place M."/>
            <person name="Proctor R.H."/>
            <person name="Prusky D."/>
            <person name="Rech G."/>
            <person name="Reinhardt R."/>
            <person name="Rollins J.A."/>
            <person name="Rounsley S."/>
            <person name="Schardl C.L."/>
            <person name="Schwartz D.C."/>
            <person name="Shenoy N."/>
            <person name="Shirasu K."/>
            <person name="Sikhakolli U.R."/>
            <person name="Stueber K."/>
            <person name="Sukno S.A."/>
            <person name="Sweigard J.A."/>
            <person name="Takano Y."/>
            <person name="Takahara H."/>
            <person name="Trail F."/>
            <person name="van der Does H.C."/>
            <person name="Voll L.M."/>
            <person name="Will I."/>
            <person name="Young S."/>
            <person name="Zeng Q."/>
            <person name="Zhang J."/>
            <person name="Zhou S."/>
            <person name="Dickman M.B."/>
            <person name="Schulze-Lefert P."/>
            <person name="Ver Loren van Themaat E."/>
            <person name="Ma L.-J."/>
            <person name="Vaillancourt L.J."/>
        </authorList>
    </citation>
    <scope>NUCLEOTIDE SEQUENCE [LARGE SCALE GENOMIC DNA]</scope>
    <source>
        <strain evidence="3">IMI 349063</strain>
    </source>
</reference>
<dbReference type="Proteomes" id="UP000007174">
    <property type="component" value="Unassembled WGS sequence"/>
</dbReference>
<sequence>MTREGRTVVDKHQEEEPAAAAGLNTGGNQASDDRIAGGWSWIFGHNGTWSSSAVLVVSTSGVIMAG</sequence>
<evidence type="ECO:0000313" key="3">
    <source>
        <dbReference type="Proteomes" id="UP000007174"/>
    </source>
</evidence>
<feature type="region of interest" description="Disordered" evidence="1">
    <location>
        <begin position="1"/>
        <end position="31"/>
    </location>
</feature>
<dbReference type="EMBL" id="CACQ02004328">
    <property type="protein sequence ID" value="CCF40827.1"/>
    <property type="molecule type" value="Genomic_DNA"/>
</dbReference>
<organism evidence="2 3">
    <name type="scientific">Colletotrichum higginsianum (strain IMI 349063)</name>
    <name type="common">Crucifer anthracnose fungus</name>
    <dbReference type="NCBI Taxonomy" id="759273"/>
    <lineage>
        <taxon>Eukaryota</taxon>
        <taxon>Fungi</taxon>
        <taxon>Dikarya</taxon>
        <taxon>Ascomycota</taxon>
        <taxon>Pezizomycotina</taxon>
        <taxon>Sordariomycetes</taxon>
        <taxon>Hypocreomycetidae</taxon>
        <taxon>Glomerellales</taxon>
        <taxon>Glomerellaceae</taxon>
        <taxon>Colletotrichum</taxon>
        <taxon>Colletotrichum destructivum species complex</taxon>
    </lineage>
</organism>
<dbReference type="AlphaFoldDB" id="H1VKS4"/>
<proteinExistence type="predicted"/>